<keyword evidence="1" id="KW-0732">Signal</keyword>
<dbReference type="SUPFAM" id="SSF51445">
    <property type="entry name" value="(Trans)glycosidases"/>
    <property type="match status" value="1"/>
</dbReference>
<dbReference type="KEGG" id="afs:AFR_11775"/>
<dbReference type="InterPro" id="IPR017853">
    <property type="entry name" value="GH"/>
</dbReference>
<dbReference type="Proteomes" id="UP000017746">
    <property type="component" value="Chromosome"/>
</dbReference>
<dbReference type="STRING" id="1246995.AFR_11775"/>
<dbReference type="InterPro" id="IPR031728">
    <property type="entry name" value="GlcAase_C"/>
</dbReference>
<dbReference type="Pfam" id="PF16862">
    <property type="entry name" value="Glyco_hydro_79C"/>
    <property type="match status" value="1"/>
</dbReference>
<dbReference type="PANTHER" id="PTHR36183">
    <property type="entry name" value="BETA-GLUCURONIDASE"/>
    <property type="match status" value="1"/>
</dbReference>
<organism evidence="3 4">
    <name type="scientific">Actinoplanes friuliensis DSM 7358</name>
    <dbReference type="NCBI Taxonomy" id="1246995"/>
    <lineage>
        <taxon>Bacteria</taxon>
        <taxon>Bacillati</taxon>
        <taxon>Actinomycetota</taxon>
        <taxon>Actinomycetes</taxon>
        <taxon>Micromonosporales</taxon>
        <taxon>Micromonosporaceae</taxon>
        <taxon>Actinoplanes</taxon>
    </lineage>
</organism>
<dbReference type="InterPro" id="IPR052974">
    <property type="entry name" value="GH79_Enzymes"/>
</dbReference>
<sequence length="480" mass="51031">MPLTSVAWLATAALALSPTPTAVTPDPVTITIDAAQSGGRLPADFVGLSFEMRELGIGNLDPAKGNTAALMRTLGPSNLRIAGNTLDRDTLWVPEGQQPPDPLPEWVQDVVTPADIRRLDGLLRKTGWKSEVGINLGRWDPALGADQAREMTEILGRRLVAIECGNEPDQWAGKALRPAGYAYADYHRDWLACADAVGHDRIAGPDTAGTSSDWAASLARDEHDRMAMLTVHQYSAGPDATIAGLMAPQTVTRQLNSVAKNLDAANAAGLPMRIDEANSAYSGGVDGVSNKYASALWGLDYSLSMAQAGLAGVNIHGGLGVCNEPIWNGKWQRYTPFCAADKADEAAQIYRAMPIYYGLWLARQVGPGRFLPVTVTTDRNITAYAVRGDDCKLRIAVLQKDDTSAAPVRVNVAVGGHDRRAKVLRLTGESLGAEPTFVQGATVDRSGRLHPGRPDPVRVSSGTVTLDLAAGSAAVVTLDR</sequence>
<feature type="chain" id="PRO_5038703806" description="Beta-glucuronidase C-terminal domain-containing protein" evidence="1">
    <location>
        <begin position="23"/>
        <end position="480"/>
    </location>
</feature>
<dbReference type="AlphaFoldDB" id="U5VUW9"/>
<dbReference type="InterPro" id="IPR013780">
    <property type="entry name" value="Glyco_hydro_b"/>
</dbReference>
<name>U5VUW9_9ACTN</name>
<dbReference type="EMBL" id="CP006272">
    <property type="protein sequence ID" value="AGZ40644.1"/>
    <property type="molecule type" value="Genomic_DNA"/>
</dbReference>
<feature type="signal peptide" evidence="1">
    <location>
        <begin position="1"/>
        <end position="22"/>
    </location>
</feature>
<dbReference type="Gene3D" id="3.20.20.80">
    <property type="entry name" value="Glycosidases"/>
    <property type="match status" value="1"/>
</dbReference>
<reference evidence="3 4" key="1">
    <citation type="journal article" date="2014" name="J. Biotechnol.">
        <title>Complete genome sequence of the actinobacterium Actinoplanes friuliensis HAG 010964, producer of the lipopeptide antibiotic friulimycin.</title>
        <authorList>
            <person name="Ruckert C."/>
            <person name="Szczepanowski R."/>
            <person name="Albersmeier A."/>
            <person name="Goesmann A."/>
            <person name="Fischer N."/>
            <person name="Steinkamper A."/>
            <person name="Puhler A."/>
            <person name="Biener R."/>
            <person name="Schwartz D."/>
            <person name="Kalinowski J."/>
        </authorList>
    </citation>
    <scope>NUCLEOTIDE SEQUENCE [LARGE SCALE GENOMIC DNA]</scope>
    <source>
        <strain evidence="3 4">DSM 7358</strain>
    </source>
</reference>
<feature type="domain" description="Beta-glucuronidase C-terminal" evidence="2">
    <location>
        <begin position="383"/>
        <end position="475"/>
    </location>
</feature>
<dbReference type="HOGENOM" id="CLU_026559_0_0_11"/>
<dbReference type="Gene3D" id="2.60.40.1180">
    <property type="entry name" value="Golgi alpha-mannosidase II"/>
    <property type="match status" value="1"/>
</dbReference>
<dbReference type="PANTHER" id="PTHR36183:SF2">
    <property type="entry name" value="BETA-GLUCURONIDASE C-TERMINAL DOMAIN-CONTAINING PROTEIN"/>
    <property type="match status" value="1"/>
</dbReference>
<gene>
    <name evidence="3" type="ORF">AFR_11775</name>
</gene>
<dbReference type="PATRIC" id="fig|1246995.3.peg.2398"/>
<protein>
    <recommendedName>
        <fullName evidence="2">Beta-glucuronidase C-terminal domain-containing protein</fullName>
    </recommendedName>
</protein>
<evidence type="ECO:0000313" key="4">
    <source>
        <dbReference type="Proteomes" id="UP000017746"/>
    </source>
</evidence>
<evidence type="ECO:0000259" key="2">
    <source>
        <dbReference type="Pfam" id="PF16862"/>
    </source>
</evidence>
<proteinExistence type="predicted"/>
<dbReference type="eggNOG" id="COG3534">
    <property type="taxonomic scope" value="Bacteria"/>
</dbReference>
<keyword evidence="4" id="KW-1185">Reference proteome</keyword>
<accession>U5VUW9</accession>
<evidence type="ECO:0000256" key="1">
    <source>
        <dbReference type="SAM" id="SignalP"/>
    </source>
</evidence>
<dbReference type="OrthoDB" id="5166947at2"/>
<dbReference type="RefSeq" id="WP_023360686.1">
    <property type="nucleotide sequence ID" value="NC_022657.1"/>
</dbReference>
<evidence type="ECO:0000313" key="3">
    <source>
        <dbReference type="EMBL" id="AGZ40644.1"/>
    </source>
</evidence>